<comment type="caution">
    <text evidence="1">The sequence shown here is derived from an EMBL/GenBank/DDBJ whole genome shotgun (WGS) entry which is preliminary data.</text>
</comment>
<protein>
    <submittedName>
        <fullName evidence="1">Uncharacterized protein</fullName>
    </submittedName>
</protein>
<sequence>MPIDTFESDRHFQVWRYEVGHAQLLLRSVKGDDHGSRIDVLFKAVQAIDLPTTFDGLQIERDGDRYAVSGIGWSGGVVAGGCFQAEDAGEYYDPSPFAHTMPGA</sequence>
<proteinExistence type="predicted"/>
<accession>A0ABN2DKK4</accession>
<organism evidence="1 2">
    <name type="scientific">Kribbella karoonensis</name>
    <dbReference type="NCBI Taxonomy" id="324851"/>
    <lineage>
        <taxon>Bacteria</taxon>
        <taxon>Bacillati</taxon>
        <taxon>Actinomycetota</taxon>
        <taxon>Actinomycetes</taxon>
        <taxon>Propionibacteriales</taxon>
        <taxon>Kribbellaceae</taxon>
        <taxon>Kribbella</taxon>
    </lineage>
</organism>
<dbReference type="Proteomes" id="UP001500190">
    <property type="component" value="Unassembled WGS sequence"/>
</dbReference>
<evidence type="ECO:0000313" key="2">
    <source>
        <dbReference type="Proteomes" id="UP001500190"/>
    </source>
</evidence>
<evidence type="ECO:0000313" key="1">
    <source>
        <dbReference type="EMBL" id="GAA1579421.1"/>
    </source>
</evidence>
<dbReference type="RefSeq" id="WP_344190272.1">
    <property type="nucleotide sequence ID" value="NZ_BAAAND010000004.1"/>
</dbReference>
<name>A0ABN2DKK4_9ACTN</name>
<reference evidence="1 2" key="1">
    <citation type="journal article" date="2019" name="Int. J. Syst. Evol. Microbiol.">
        <title>The Global Catalogue of Microorganisms (GCM) 10K type strain sequencing project: providing services to taxonomists for standard genome sequencing and annotation.</title>
        <authorList>
            <consortium name="The Broad Institute Genomics Platform"/>
            <consortium name="The Broad Institute Genome Sequencing Center for Infectious Disease"/>
            <person name="Wu L."/>
            <person name="Ma J."/>
        </authorList>
    </citation>
    <scope>NUCLEOTIDE SEQUENCE [LARGE SCALE GENOMIC DNA]</scope>
    <source>
        <strain evidence="1 2">JCM 14304</strain>
    </source>
</reference>
<dbReference type="EMBL" id="BAAAND010000004">
    <property type="protein sequence ID" value="GAA1579421.1"/>
    <property type="molecule type" value="Genomic_DNA"/>
</dbReference>
<keyword evidence="2" id="KW-1185">Reference proteome</keyword>
<gene>
    <name evidence="1" type="ORF">GCM10009742_24680</name>
</gene>